<name>A0A831LMK0_9BACT</name>
<evidence type="ECO:0000313" key="2">
    <source>
        <dbReference type="EMBL" id="HDR52423.1"/>
    </source>
</evidence>
<gene>
    <name evidence="2" type="ORF">ENN90_12520</name>
</gene>
<evidence type="ECO:0008006" key="3">
    <source>
        <dbReference type="Google" id="ProtNLM"/>
    </source>
</evidence>
<accession>A0A831LMK0</accession>
<reference evidence="2" key="1">
    <citation type="journal article" date="2020" name="mSystems">
        <title>Genome- and Community-Level Interaction Insights into Carbon Utilization and Element Cycling Functions of Hydrothermarchaeota in Hydrothermal Sediment.</title>
        <authorList>
            <person name="Zhou Z."/>
            <person name="Liu Y."/>
            <person name="Xu W."/>
            <person name="Pan J."/>
            <person name="Luo Z.H."/>
            <person name="Li M."/>
        </authorList>
    </citation>
    <scope>NUCLEOTIDE SEQUENCE [LARGE SCALE GENOMIC DNA]</scope>
    <source>
        <strain evidence="2">SpSt-1217</strain>
    </source>
</reference>
<proteinExistence type="predicted"/>
<dbReference type="Proteomes" id="UP000886047">
    <property type="component" value="Unassembled WGS sequence"/>
</dbReference>
<keyword evidence="1" id="KW-0732">Signal</keyword>
<feature type="non-terminal residue" evidence="2">
    <location>
        <position position="85"/>
    </location>
</feature>
<evidence type="ECO:0000256" key="1">
    <source>
        <dbReference type="SAM" id="SignalP"/>
    </source>
</evidence>
<comment type="caution">
    <text evidence="2">The sequence shown here is derived from an EMBL/GenBank/DDBJ whole genome shotgun (WGS) entry which is preliminary data.</text>
</comment>
<sequence length="85" mass="9803">MEQNMKGLLSLFLRQLKKIRRASIALVLLMALVTNAQASAYSETVTFDLKMKQVTLKEVFKAITEQSEFKFIYNNDEVNDKQKVT</sequence>
<dbReference type="EMBL" id="DSDK01000696">
    <property type="protein sequence ID" value="HDR52423.1"/>
    <property type="molecule type" value="Genomic_DNA"/>
</dbReference>
<feature type="signal peptide" evidence="1">
    <location>
        <begin position="1"/>
        <end position="38"/>
    </location>
</feature>
<protein>
    <recommendedName>
        <fullName evidence="3">Secretin and TonB N terminus short domain-containing protein</fullName>
    </recommendedName>
</protein>
<feature type="chain" id="PRO_5033057852" description="Secretin and TonB N terminus short domain-containing protein" evidence="1">
    <location>
        <begin position="39"/>
        <end position="85"/>
    </location>
</feature>
<dbReference type="AlphaFoldDB" id="A0A831LMK0"/>
<organism evidence="2">
    <name type="scientific">Mariniphaga anaerophila</name>
    <dbReference type="NCBI Taxonomy" id="1484053"/>
    <lineage>
        <taxon>Bacteria</taxon>
        <taxon>Pseudomonadati</taxon>
        <taxon>Bacteroidota</taxon>
        <taxon>Bacteroidia</taxon>
        <taxon>Marinilabiliales</taxon>
        <taxon>Prolixibacteraceae</taxon>
        <taxon>Mariniphaga</taxon>
    </lineage>
</organism>